<reference evidence="3" key="1">
    <citation type="submission" date="2025-08" db="UniProtKB">
        <authorList>
            <consortium name="RefSeq"/>
        </authorList>
    </citation>
    <scope>IDENTIFICATION</scope>
    <source>
        <tissue evidence="3">Gonad</tissue>
    </source>
</reference>
<feature type="region of interest" description="Disordered" evidence="1">
    <location>
        <begin position="130"/>
        <end position="173"/>
    </location>
</feature>
<evidence type="ECO:0000313" key="2">
    <source>
        <dbReference type="Proteomes" id="UP000515135"/>
    </source>
</evidence>
<organism evidence="2 3">
    <name type="scientific">Branchiostoma belcheri</name>
    <name type="common">Amphioxus</name>
    <dbReference type="NCBI Taxonomy" id="7741"/>
    <lineage>
        <taxon>Eukaryota</taxon>
        <taxon>Metazoa</taxon>
        <taxon>Chordata</taxon>
        <taxon>Cephalochordata</taxon>
        <taxon>Leptocardii</taxon>
        <taxon>Amphioxiformes</taxon>
        <taxon>Branchiostomatidae</taxon>
        <taxon>Branchiostoma</taxon>
    </lineage>
</organism>
<dbReference type="Proteomes" id="UP000515135">
    <property type="component" value="Unplaced"/>
</dbReference>
<evidence type="ECO:0000313" key="3">
    <source>
        <dbReference type="RefSeq" id="XP_019636834.1"/>
    </source>
</evidence>
<dbReference type="RefSeq" id="XP_019636834.1">
    <property type="nucleotide sequence ID" value="XM_019781275.1"/>
</dbReference>
<proteinExistence type="predicted"/>
<feature type="region of interest" description="Disordered" evidence="1">
    <location>
        <begin position="1"/>
        <end position="38"/>
    </location>
</feature>
<evidence type="ECO:0000256" key="1">
    <source>
        <dbReference type="SAM" id="MobiDB-lite"/>
    </source>
</evidence>
<feature type="compositionally biased region" description="Basic and acidic residues" evidence="1">
    <location>
        <begin position="139"/>
        <end position="157"/>
    </location>
</feature>
<feature type="compositionally biased region" description="Polar residues" evidence="1">
    <location>
        <begin position="160"/>
        <end position="173"/>
    </location>
</feature>
<dbReference type="KEGG" id="bbel:109479320"/>
<gene>
    <name evidence="3" type="primary">LOC109479320</name>
</gene>
<feature type="compositionally biased region" description="Basic and acidic residues" evidence="1">
    <location>
        <begin position="1"/>
        <end position="21"/>
    </location>
</feature>
<dbReference type="OrthoDB" id="10680580at2759"/>
<protein>
    <submittedName>
        <fullName evidence="3">Uncharacterized protein LOC109479320</fullName>
    </submittedName>
</protein>
<dbReference type="GeneID" id="109479320"/>
<accession>A0A6P4ZRX3</accession>
<sequence length="173" mass="19950">MMDKQTNKQTAEADLHYRQTPDGELDTPDADSAGDVSRASPLYCGGDSFFIRDWKPHAQGRRLIKNFIAGHFRQVKPLSYDRVKGERFGVNSKRRAVRVREDRRTQEECHTGSLSHAHVLDQRNLHELMEEKEEEEKEEEKGTGPDVMMRVREDRGCGLRQNQASQLQENTVI</sequence>
<keyword evidence="2" id="KW-1185">Reference proteome</keyword>
<name>A0A6P4ZRX3_BRABE</name>
<dbReference type="AlphaFoldDB" id="A0A6P4ZRX3"/>